<evidence type="ECO:0000313" key="3">
    <source>
        <dbReference type="WBParaSite" id="EEL_0000210201-mRNA-1"/>
    </source>
</evidence>
<dbReference type="PANTHER" id="PTHR14074:SF16">
    <property type="entry name" value="ANTIVIRAL INNATE IMMUNE RESPONSE RECEPTOR RIG-I"/>
    <property type="match status" value="1"/>
</dbReference>
<dbReference type="GO" id="GO:0003727">
    <property type="term" value="F:single-stranded RNA binding"/>
    <property type="evidence" value="ECO:0007669"/>
    <property type="project" value="TreeGrafter"/>
</dbReference>
<dbReference type="GO" id="GO:0002753">
    <property type="term" value="P:cytoplasmic pattern recognition receptor signaling pathway"/>
    <property type="evidence" value="ECO:0007669"/>
    <property type="project" value="TreeGrafter"/>
</dbReference>
<dbReference type="GO" id="GO:0005737">
    <property type="term" value="C:cytoplasm"/>
    <property type="evidence" value="ECO:0007669"/>
    <property type="project" value="TreeGrafter"/>
</dbReference>
<dbReference type="GO" id="GO:0008270">
    <property type="term" value="F:zinc ion binding"/>
    <property type="evidence" value="ECO:0007669"/>
    <property type="project" value="TreeGrafter"/>
</dbReference>
<keyword evidence="2" id="KW-1185">Reference proteome</keyword>
<evidence type="ECO:0000313" key="2">
    <source>
        <dbReference type="Proteomes" id="UP000050640"/>
    </source>
</evidence>
<sequence length="605" mass="69567">MHHVEAVKFAKLLKHNEYETLVEQYSFNWIAFSVKLWEQLWKAPTRDKKLHRRLLCISFGSNKLHLLGVLKNFDEIFKNMKPDVVCEKISCISGHHANLMMPVKNIIKQSGETSAKKYILRAILDMGEGGFLDLLNAVAACSDIAHNFVTKSYPDFERYYRLFLHERWRTERGKIYFCECDIPIANVIMESKSNKLEKECMVDLRYEHFPVSASDAAKNDFYEGEVVILRKYQEEIAQPAYNGQNTLICAPTGTGKTVVAASIARNHLVMGKKNNLHTKICFFVTNTTFLEQQAELLEKYVGHRWKVVFLSGVTVNTPVERTIEAYDVIVITPQLIVNLLKTCDEDNSLSFSLSSISLMFFDEAHHADGNHPYNVIMNVYHDMKHTGKILDGKRLPQVVGLTASLGIGNAQNTSEAVEHFIKICANLDITVLSYVRENTDELRVFSSIVADETKLIASNITTDSVAIGIFDLFKRFEDILKRIVRSISMSDKICEHSNQDTLQKLITPPADKYSKVYETWFSQLLVNFVPMIKLERESRFLIMTCLQFIGILFRTLEYYRHFPSYVAKKYFENEIDIVRHNVDQELVDIMQGAYFLCILISFNVF</sequence>
<dbReference type="SMART" id="SM00382">
    <property type="entry name" value="AAA"/>
    <property type="match status" value="1"/>
</dbReference>
<dbReference type="GO" id="GO:0003725">
    <property type="term" value="F:double-stranded RNA binding"/>
    <property type="evidence" value="ECO:0007669"/>
    <property type="project" value="TreeGrafter"/>
</dbReference>
<protein>
    <submittedName>
        <fullName evidence="3">Helicase ATP-binding domain-containing protein</fullName>
    </submittedName>
</protein>
<dbReference type="STRING" id="1147741.A0A0R3RKU3"/>
<dbReference type="InterPro" id="IPR027417">
    <property type="entry name" value="P-loop_NTPase"/>
</dbReference>
<dbReference type="SUPFAM" id="SSF52540">
    <property type="entry name" value="P-loop containing nucleoside triphosphate hydrolases"/>
    <property type="match status" value="1"/>
</dbReference>
<organism evidence="2 3">
    <name type="scientific">Elaeophora elaphi</name>
    <dbReference type="NCBI Taxonomy" id="1147741"/>
    <lineage>
        <taxon>Eukaryota</taxon>
        <taxon>Metazoa</taxon>
        <taxon>Ecdysozoa</taxon>
        <taxon>Nematoda</taxon>
        <taxon>Chromadorea</taxon>
        <taxon>Rhabditida</taxon>
        <taxon>Spirurina</taxon>
        <taxon>Spiruromorpha</taxon>
        <taxon>Filarioidea</taxon>
        <taxon>Onchocercidae</taxon>
        <taxon>Elaeophora</taxon>
    </lineage>
</organism>
<name>A0A0R3RKU3_9BILA</name>
<dbReference type="GO" id="GO:0005524">
    <property type="term" value="F:ATP binding"/>
    <property type="evidence" value="ECO:0007669"/>
    <property type="project" value="InterPro"/>
</dbReference>
<dbReference type="InterPro" id="IPR051363">
    <property type="entry name" value="RLR_Helicase"/>
</dbReference>
<feature type="domain" description="Helicase ATP-binding" evidence="1">
    <location>
        <begin position="237"/>
        <end position="423"/>
    </location>
</feature>
<dbReference type="Gene3D" id="1.20.1320.30">
    <property type="match status" value="1"/>
</dbReference>
<dbReference type="GO" id="GO:0140374">
    <property type="term" value="P:antiviral innate immune response"/>
    <property type="evidence" value="ECO:0007669"/>
    <property type="project" value="TreeGrafter"/>
</dbReference>
<dbReference type="Gene3D" id="3.40.50.300">
    <property type="entry name" value="P-loop containing nucleotide triphosphate hydrolases"/>
    <property type="match status" value="2"/>
</dbReference>
<dbReference type="PANTHER" id="PTHR14074">
    <property type="entry name" value="HELICASE WITH DEATH DOMAIN-RELATED"/>
    <property type="match status" value="1"/>
</dbReference>
<accession>A0A0R3RKU3</accession>
<dbReference type="PROSITE" id="PS51192">
    <property type="entry name" value="HELICASE_ATP_BIND_1"/>
    <property type="match status" value="1"/>
</dbReference>
<reference evidence="3" key="1">
    <citation type="submission" date="2017-02" db="UniProtKB">
        <authorList>
            <consortium name="WormBaseParasite"/>
        </authorList>
    </citation>
    <scope>IDENTIFICATION</scope>
</reference>
<dbReference type="AlphaFoldDB" id="A0A0R3RKU3"/>
<evidence type="ECO:0000259" key="1">
    <source>
        <dbReference type="PROSITE" id="PS51192"/>
    </source>
</evidence>
<dbReference type="SMART" id="SM00487">
    <property type="entry name" value="DEXDc"/>
    <property type="match status" value="1"/>
</dbReference>
<dbReference type="InterPro" id="IPR011545">
    <property type="entry name" value="DEAD/DEAH_box_helicase_dom"/>
</dbReference>
<proteinExistence type="predicted"/>
<dbReference type="WBParaSite" id="EEL_0000210201-mRNA-1">
    <property type="protein sequence ID" value="EEL_0000210201-mRNA-1"/>
    <property type="gene ID" value="EEL_0000210201"/>
</dbReference>
<dbReference type="Pfam" id="PF00270">
    <property type="entry name" value="DEAD"/>
    <property type="match status" value="1"/>
</dbReference>
<dbReference type="InterPro" id="IPR003593">
    <property type="entry name" value="AAA+_ATPase"/>
</dbReference>
<dbReference type="Proteomes" id="UP000050640">
    <property type="component" value="Unplaced"/>
</dbReference>
<dbReference type="InterPro" id="IPR014001">
    <property type="entry name" value="Helicase_ATP-bd"/>
</dbReference>